<dbReference type="NCBIfam" id="TIGR02185">
    <property type="entry name" value="Trep_Strep"/>
    <property type="match status" value="1"/>
</dbReference>
<dbReference type="AlphaFoldDB" id="A0A2I1M6P5"/>
<dbReference type="Pfam" id="PF09605">
    <property type="entry name" value="Trep_Strep"/>
    <property type="match status" value="1"/>
</dbReference>
<evidence type="ECO:0000313" key="2">
    <source>
        <dbReference type="EMBL" id="PKZ15759.1"/>
    </source>
</evidence>
<keyword evidence="3" id="KW-1185">Reference proteome</keyword>
<feature type="transmembrane region" description="Helical" evidence="1">
    <location>
        <begin position="33"/>
        <end position="52"/>
    </location>
</feature>
<organism evidence="2 3">
    <name type="scientific">Anaerococcus octavius</name>
    <dbReference type="NCBI Taxonomy" id="54007"/>
    <lineage>
        <taxon>Bacteria</taxon>
        <taxon>Bacillati</taxon>
        <taxon>Bacillota</taxon>
        <taxon>Tissierellia</taxon>
        <taxon>Tissierellales</taxon>
        <taxon>Peptoniphilaceae</taxon>
        <taxon>Anaerococcus</taxon>
    </lineage>
</organism>
<gene>
    <name evidence="2" type="ORF">CYJ34_06980</name>
</gene>
<dbReference type="RefSeq" id="WP_101540580.1">
    <property type="nucleotide sequence ID" value="NZ_PKGS01000005.1"/>
</dbReference>
<proteinExistence type="predicted"/>
<feature type="transmembrane region" description="Helical" evidence="1">
    <location>
        <begin position="104"/>
        <end position="125"/>
    </location>
</feature>
<keyword evidence="1" id="KW-0812">Transmembrane</keyword>
<evidence type="ECO:0000256" key="1">
    <source>
        <dbReference type="SAM" id="Phobius"/>
    </source>
</evidence>
<sequence>MKLKDIVQIAVLTVIGFAIGMVVSMFTGTLGTISLYASAGFAAFVVGPVFVIMAKRVRKKGAAFLFWIVYGLLYAAMGYWIMIPICLISAILSELIAGDYSSNTKVGIAFTVGMFIVAMHPIIFVKILGVEGIVKFAASIGREQAEWMANFYTTKNILIAVASNIVLEFLAGKFGIYINNKFFEKRTDGAILK</sequence>
<reference evidence="2 3" key="1">
    <citation type="submission" date="2017-12" db="EMBL/GenBank/DDBJ databases">
        <title>Phylogenetic diversity of female urinary microbiome.</title>
        <authorList>
            <person name="Thomas-White K."/>
            <person name="Wolfe A.J."/>
        </authorList>
    </citation>
    <scope>NUCLEOTIDE SEQUENCE [LARGE SCALE GENOMIC DNA]</scope>
    <source>
        <strain evidence="2 3">UMB0119</strain>
    </source>
</reference>
<dbReference type="InterPro" id="IPR011733">
    <property type="entry name" value="CHP02185_IM"/>
</dbReference>
<keyword evidence="1" id="KW-1133">Transmembrane helix</keyword>
<keyword evidence="1" id="KW-0472">Membrane</keyword>
<feature type="transmembrane region" description="Helical" evidence="1">
    <location>
        <begin position="64"/>
        <end position="92"/>
    </location>
</feature>
<name>A0A2I1M6P5_9FIRM</name>
<accession>A0A2I1M6P5</accession>
<evidence type="ECO:0000313" key="3">
    <source>
        <dbReference type="Proteomes" id="UP000234335"/>
    </source>
</evidence>
<dbReference type="Proteomes" id="UP000234335">
    <property type="component" value="Unassembled WGS sequence"/>
</dbReference>
<comment type="caution">
    <text evidence="2">The sequence shown here is derived from an EMBL/GenBank/DDBJ whole genome shotgun (WGS) entry which is preliminary data.</text>
</comment>
<feature type="transmembrane region" description="Helical" evidence="1">
    <location>
        <begin position="7"/>
        <end position="27"/>
    </location>
</feature>
<protein>
    <submittedName>
        <fullName evidence="2">Uncharacterized protein</fullName>
    </submittedName>
</protein>
<dbReference type="EMBL" id="PKGS01000005">
    <property type="protein sequence ID" value="PKZ15759.1"/>
    <property type="molecule type" value="Genomic_DNA"/>
</dbReference>